<dbReference type="GO" id="GO:0006508">
    <property type="term" value="P:proteolysis"/>
    <property type="evidence" value="ECO:0007669"/>
    <property type="project" value="InterPro"/>
</dbReference>
<keyword evidence="7" id="KW-0695">RNA-directed DNA polymerase</keyword>
<dbReference type="InterPro" id="IPR043128">
    <property type="entry name" value="Rev_trsase/Diguanyl_cyclase"/>
</dbReference>
<dbReference type="Proteomes" id="UP000410492">
    <property type="component" value="Unassembled WGS sequence"/>
</dbReference>
<evidence type="ECO:0000256" key="7">
    <source>
        <dbReference type="ARBA" id="ARBA00022918"/>
    </source>
</evidence>
<dbReference type="InterPro" id="IPR001969">
    <property type="entry name" value="Aspartic_peptidase_AS"/>
</dbReference>
<dbReference type="Gene3D" id="3.10.20.370">
    <property type="match status" value="1"/>
</dbReference>
<name>A0A653DMG7_CALMS</name>
<feature type="region of interest" description="Disordered" evidence="8">
    <location>
        <begin position="228"/>
        <end position="260"/>
    </location>
</feature>
<dbReference type="Pfam" id="PF00078">
    <property type="entry name" value="RVT_1"/>
    <property type="match status" value="1"/>
</dbReference>
<dbReference type="InterPro" id="IPR041588">
    <property type="entry name" value="Integrase_H2C2"/>
</dbReference>
<dbReference type="InterPro" id="IPR036397">
    <property type="entry name" value="RNaseH_sf"/>
</dbReference>
<dbReference type="InterPro" id="IPR021109">
    <property type="entry name" value="Peptidase_aspartic_dom_sf"/>
</dbReference>
<dbReference type="EMBL" id="CAACVG010013160">
    <property type="protein sequence ID" value="VEN61406.1"/>
    <property type="molecule type" value="Genomic_DNA"/>
</dbReference>
<dbReference type="PROSITE" id="PS50878">
    <property type="entry name" value="RT_POL"/>
    <property type="match status" value="1"/>
</dbReference>
<dbReference type="InterPro" id="IPR050951">
    <property type="entry name" value="Retrovirus_Pol_polyprotein"/>
</dbReference>
<sequence length="1361" mass="155220">MARRKKSRCCEDEMENTSRLEKIVESLTQSMAKMQTNISNLAVTIENQNDSRPKGEVIVNKHYISLWRDLGGGNVFFCPGGSLHPEQFLDKIERLFRDAGVPDEAKVGLAINCLRQSAADWALNKEKNLASYDDFKRAFRERYWNAEHERALYYDIKYGEYTGGSRGDYLLKIAGSASYLSNSIDEGDLVTMIVDHFPTEIKRGVLLNGIKRLDDLEKYLRVLDGSYEDERRRGGPRGNLRTPPGRNLGNQSNLQREGGGNQNREIRYLTSFNAEPEALLSESEEESKEENFKSPVFSGVISGQLVDILIDSGSQISAVSEEFVSQLNDKEILVPSLPISDMSVSAAVGGKKYRVKEQVLLSVTVESDGDNTQQFTFSNICVVVPKLNTPVLFGSDWLVASQVNLDFHKMVLSLPGAGFEIKIKFENKRDGVLALNFIAGQNVKRHTYTDSEFQQAVSKAENLNEVEKNSLYTSLRKYDVVFSETPGLIKGFEHTIKMKDKTPFFKRSYPIPVAYRNEVERQVREMVAWNVIEPAQTEFVSPLVVVKKRDGSARICLDARMLNKRMENDHVLPPRPEELLMKFRKGQVLSTLDLTASYWQIEIKEDDRKYTGFLYDNETYVFKVLPFGLSTSVASLIKAVKEILGPQSEGFVSAYVDDLLINSDNFEEHLKHLEFVLQKFKERNVTVKLRKCMFVRSEVPYLGHIISGEGVRMDPDRIRAIQEFPTPRNIRDLRGFLGLVNFDRRFSSGFADLTVPLLRLLRKGVRWEWQSAEQAAFDLIKETYLKVTMVVHPDFSKTFYVQGDSSGFGVGSCLFQWNESENRNVIAYASRTLKGAELNYTVTEKEALSIVFALQQWRCIVLGQDLVVLSDHKSLSFLMDAKLKTARLTRWTMFLQEFNFRIEYCPGKDNKVADSLSRNPLPRITCSLPDTKNSVHVALMKIVKEYRLVKENLCQIGQDQLEDEGLRKIIGVLKGEKIKGFNEEKVKRIINWFKIHDGLLFRRGTEDSPGYKLCVPRNQVLDLVKQQHAEIGHFGVKKTIAFVQRAFYWAKMSKQIRKVVLSCDLCQKSKICKRLVGKNHTIVTDRPGRLVFLDLMGPLPKSRGGVAYILAVIDGFSRYVKLYAIKKANARAIVNHLKNDYFIRVGVPERIISDNATQFHSKIWKKELESYNIKVCHTSVYFPEGNVTERVNREIGRLLRALCHEKHTKWSMYLSQIEDCLNNVVHESTGYSPSLLHFGTETPSHISDLFQFPVSDVSKPELQQRWVLAYEKLSAKAKRNDSKNDGKMSAFEVSDAVLVRQHPISSALDATIKKFFLLYEGPYFVSKIIAPNCYELVDKDGTSIGRHNIKNLKKYVSHTKL</sequence>
<dbReference type="PROSITE" id="PS00141">
    <property type="entry name" value="ASP_PROTEASE"/>
    <property type="match status" value="1"/>
</dbReference>
<organism evidence="11 12">
    <name type="scientific">Callosobruchus maculatus</name>
    <name type="common">Southern cowpea weevil</name>
    <name type="synonym">Pulse bruchid</name>
    <dbReference type="NCBI Taxonomy" id="64391"/>
    <lineage>
        <taxon>Eukaryota</taxon>
        <taxon>Metazoa</taxon>
        <taxon>Ecdysozoa</taxon>
        <taxon>Arthropoda</taxon>
        <taxon>Hexapoda</taxon>
        <taxon>Insecta</taxon>
        <taxon>Pterygota</taxon>
        <taxon>Neoptera</taxon>
        <taxon>Endopterygota</taxon>
        <taxon>Coleoptera</taxon>
        <taxon>Polyphaga</taxon>
        <taxon>Cucujiformia</taxon>
        <taxon>Chrysomeloidea</taxon>
        <taxon>Chrysomelidae</taxon>
        <taxon>Bruchinae</taxon>
        <taxon>Bruchini</taxon>
        <taxon>Callosobruchus</taxon>
    </lineage>
</organism>
<dbReference type="FunFam" id="3.30.70.270:FF:000020">
    <property type="entry name" value="Transposon Tf2-6 polyprotein-like Protein"/>
    <property type="match status" value="1"/>
</dbReference>
<evidence type="ECO:0000256" key="8">
    <source>
        <dbReference type="SAM" id="MobiDB-lite"/>
    </source>
</evidence>
<evidence type="ECO:0000313" key="12">
    <source>
        <dbReference type="Proteomes" id="UP000410492"/>
    </source>
</evidence>
<proteinExistence type="predicted"/>
<keyword evidence="12" id="KW-1185">Reference proteome</keyword>
<dbReference type="CDD" id="cd09274">
    <property type="entry name" value="RNase_HI_RT_Ty3"/>
    <property type="match status" value="1"/>
</dbReference>
<dbReference type="GO" id="GO:0004519">
    <property type="term" value="F:endonuclease activity"/>
    <property type="evidence" value="ECO:0007669"/>
    <property type="project" value="UniProtKB-KW"/>
</dbReference>
<dbReference type="Pfam" id="PF17917">
    <property type="entry name" value="RT_RNaseH"/>
    <property type="match status" value="1"/>
</dbReference>
<feature type="domain" description="Integrase catalytic" evidence="10">
    <location>
        <begin position="1083"/>
        <end position="1241"/>
    </location>
</feature>
<dbReference type="GO" id="GO:0003676">
    <property type="term" value="F:nucleic acid binding"/>
    <property type="evidence" value="ECO:0007669"/>
    <property type="project" value="InterPro"/>
</dbReference>
<dbReference type="GO" id="GO:0004190">
    <property type="term" value="F:aspartic-type endopeptidase activity"/>
    <property type="evidence" value="ECO:0007669"/>
    <property type="project" value="InterPro"/>
</dbReference>
<dbReference type="OrthoDB" id="6764494at2759"/>
<evidence type="ECO:0000256" key="3">
    <source>
        <dbReference type="ARBA" id="ARBA00022695"/>
    </source>
</evidence>
<accession>A0A653DMG7</accession>
<keyword evidence="3" id="KW-0548">Nucleotidyltransferase</keyword>
<dbReference type="GO" id="GO:0042575">
    <property type="term" value="C:DNA polymerase complex"/>
    <property type="evidence" value="ECO:0007669"/>
    <property type="project" value="UniProtKB-ARBA"/>
</dbReference>
<dbReference type="GO" id="GO:0015074">
    <property type="term" value="P:DNA integration"/>
    <property type="evidence" value="ECO:0007669"/>
    <property type="project" value="InterPro"/>
</dbReference>
<evidence type="ECO:0000256" key="6">
    <source>
        <dbReference type="ARBA" id="ARBA00022801"/>
    </source>
</evidence>
<dbReference type="Gene3D" id="3.10.10.10">
    <property type="entry name" value="HIV Type 1 Reverse Transcriptase, subunit A, domain 1"/>
    <property type="match status" value="1"/>
</dbReference>
<dbReference type="EC" id="2.7.7.49" evidence="1"/>
<keyword evidence="5" id="KW-0255">Endonuclease</keyword>
<evidence type="ECO:0000256" key="1">
    <source>
        <dbReference type="ARBA" id="ARBA00012493"/>
    </source>
</evidence>
<dbReference type="Pfam" id="PF17921">
    <property type="entry name" value="Integrase_H2C2"/>
    <property type="match status" value="1"/>
</dbReference>
<dbReference type="SUPFAM" id="SSF56672">
    <property type="entry name" value="DNA/RNA polymerases"/>
    <property type="match status" value="1"/>
</dbReference>
<dbReference type="SUPFAM" id="SSF53098">
    <property type="entry name" value="Ribonuclease H-like"/>
    <property type="match status" value="1"/>
</dbReference>
<dbReference type="PANTHER" id="PTHR37984:SF5">
    <property type="entry name" value="PROTEIN NYNRIN-LIKE"/>
    <property type="match status" value="1"/>
</dbReference>
<dbReference type="PANTHER" id="PTHR37984">
    <property type="entry name" value="PROTEIN CBG26694"/>
    <property type="match status" value="1"/>
</dbReference>
<dbReference type="InterPro" id="IPR001584">
    <property type="entry name" value="Integrase_cat-core"/>
</dbReference>
<dbReference type="Gene3D" id="3.30.70.270">
    <property type="match status" value="2"/>
</dbReference>
<gene>
    <name evidence="11" type="ORF">CALMAC_LOCUS18825</name>
</gene>
<evidence type="ECO:0000313" key="11">
    <source>
        <dbReference type="EMBL" id="VEN61406.1"/>
    </source>
</evidence>
<keyword evidence="6" id="KW-0378">Hydrolase</keyword>
<feature type="domain" description="Reverse transcriptase" evidence="9">
    <location>
        <begin position="527"/>
        <end position="706"/>
    </location>
</feature>
<dbReference type="PROSITE" id="PS50994">
    <property type="entry name" value="INTEGRASE"/>
    <property type="match status" value="1"/>
</dbReference>
<dbReference type="InterPro" id="IPR000477">
    <property type="entry name" value="RT_dom"/>
</dbReference>
<evidence type="ECO:0000256" key="2">
    <source>
        <dbReference type="ARBA" id="ARBA00022679"/>
    </source>
</evidence>
<dbReference type="GO" id="GO:0003964">
    <property type="term" value="F:RNA-directed DNA polymerase activity"/>
    <property type="evidence" value="ECO:0007669"/>
    <property type="project" value="UniProtKB-KW"/>
</dbReference>
<dbReference type="Pfam" id="PF00665">
    <property type="entry name" value="rve"/>
    <property type="match status" value="1"/>
</dbReference>
<evidence type="ECO:0000256" key="5">
    <source>
        <dbReference type="ARBA" id="ARBA00022759"/>
    </source>
</evidence>
<keyword evidence="4" id="KW-0540">Nuclease</keyword>
<evidence type="ECO:0000259" key="10">
    <source>
        <dbReference type="PROSITE" id="PS50994"/>
    </source>
</evidence>
<dbReference type="CDD" id="cd01647">
    <property type="entry name" value="RT_LTR"/>
    <property type="match status" value="1"/>
</dbReference>
<dbReference type="InterPro" id="IPR012337">
    <property type="entry name" value="RNaseH-like_sf"/>
</dbReference>
<dbReference type="InterPro" id="IPR043502">
    <property type="entry name" value="DNA/RNA_pol_sf"/>
</dbReference>
<keyword evidence="2" id="KW-0808">Transferase</keyword>
<dbReference type="FunFam" id="1.10.340.70:FF:000001">
    <property type="entry name" value="Retrovirus-related Pol polyprotein from transposon gypsy-like Protein"/>
    <property type="match status" value="1"/>
</dbReference>
<protein>
    <recommendedName>
        <fullName evidence="1">RNA-directed DNA polymerase</fullName>
        <ecNumber evidence="1">2.7.7.49</ecNumber>
    </recommendedName>
</protein>
<dbReference type="Gene3D" id="2.40.70.10">
    <property type="entry name" value="Acid Proteases"/>
    <property type="match status" value="1"/>
</dbReference>
<reference evidence="11 12" key="1">
    <citation type="submission" date="2019-01" db="EMBL/GenBank/DDBJ databases">
        <authorList>
            <person name="Sayadi A."/>
        </authorList>
    </citation>
    <scope>NUCLEOTIDE SEQUENCE [LARGE SCALE GENOMIC DNA]</scope>
</reference>
<evidence type="ECO:0000256" key="4">
    <source>
        <dbReference type="ARBA" id="ARBA00022722"/>
    </source>
</evidence>
<evidence type="ECO:0000259" key="9">
    <source>
        <dbReference type="PROSITE" id="PS50878"/>
    </source>
</evidence>
<dbReference type="Gene3D" id="1.10.340.70">
    <property type="match status" value="1"/>
</dbReference>
<dbReference type="Gene3D" id="3.30.420.10">
    <property type="entry name" value="Ribonuclease H-like superfamily/Ribonuclease H"/>
    <property type="match status" value="1"/>
</dbReference>
<dbReference type="CDD" id="cd00303">
    <property type="entry name" value="retropepsin_like"/>
    <property type="match status" value="1"/>
</dbReference>
<dbReference type="SUPFAM" id="SSF50630">
    <property type="entry name" value="Acid proteases"/>
    <property type="match status" value="1"/>
</dbReference>
<dbReference type="InterPro" id="IPR041373">
    <property type="entry name" value="RT_RNaseH"/>
</dbReference>